<evidence type="ECO:0000256" key="4">
    <source>
        <dbReference type="SAM" id="MobiDB-lite"/>
    </source>
</evidence>
<organism evidence="6 7">
    <name type="scientific">Helicocarpus griseus UAMH5409</name>
    <dbReference type="NCBI Taxonomy" id="1447875"/>
    <lineage>
        <taxon>Eukaryota</taxon>
        <taxon>Fungi</taxon>
        <taxon>Dikarya</taxon>
        <taxon>Ascomycota</taxon>
        <taxon>Pezizomycotina</taxon>
        <taxon>Eurotiomycetes</taxon>
        <taxon>Eurotiomycetidae</taxon>
        <taxon>Onygenales</taxon>
        <taxon>Ajellomycetaceae</taxon>
        <taxon>Helicocarpus</taxon>
    </lineage>
</organism>
<feature type="compositionally biased region" description="Basic and acidic residues" evidence="4">
    <location>
        <begin position="234"/>
        <end position="269"/>
    </location>
</feature>
<dbReference type="InterPro" id="IPR014756">
    <property type="entry name" value="Ig_E-set"/>
</dbReference>
<keyword evidence="7" id="KW-1185">Reference proteome</keyword>
<feature type="domain" description="Arrestin-like N-terminal" evidence="5">
    <location>
        <begin position="8"/>
        <end position="92"/>
    </location>
</feature>
<evidence type="ECO:0000313" key="7">
    <source>
        <dbReference type="Proteomes" id="UP000223968"/>
    </source>
</evidence>
<dbReference type="InterPro" id="IPR050357">
    <property type="entry name" value="Arrestin_domain-protein"/>
</dbReference>
<evidence type="ECO:0000313" key="6">
    <source>
        <dbReference type="EMBL" id="PGH02870.1"/>
    </source>
</evidence>
<dbReference type="InterPro" id="IPR011021">
    <property type="entry name" value="Arrestin-like_N"/>
</dbReference>
<accession>A0A2B7X203</accession>
<dbReference type="Gene3D" id="2.60.40.640">
    <property type="match status" value="1"/>
</dbReference>
<name>A0A2B7X203_9EURO</name>
<sequence>MAPPADLRILLDNPQTCYVPGDELTGQVILSAHDSLDISSIGIEFHGLESVRYNSVYQENCLFRTEETLFTGPYTLRKNKYSYPFQFVFPATASPPDESTRSGYVTPSPHTLPPSTKHHRIGATYSFDANIKYELVVAVKRQKRLGSGEKILLESGLELMFWPTVDDSTATVPQYECFSCSMPVSYDPSCYPEPPPEYPGDKTEETATVYEKGVGKKEETENYPKAKPPPEYPRNSKQEGKPNSKKQELAKEEERTSENENENSKEAHNNRQSRISRLFSSLKPTNSSSPPPSLPTAQADIIIQFPTTLLRDQPNPLRLHANYPITHQIPPIKLTRLTIELQAIVHVPCFERTLYGAKPGRGEEKHVLKSTVVEDTEAIDLDLPVLPATDQSPLEISLFDNPLRQFARLKADFTTYNVARTHTISVKFHFRCGEQTISWEKGDIVVFIQPASERPPVEYFVPDDPDDKHWMARVMS</sequence>
<feature type="region of interest" description="Disordered" evidence="4">
    <location>
        <begin position="94"/>
        <end position="117"/>
    </location>
</feature>
<dbReference type="GO" id="GO:0005737">
    <property type="term" value="C:cytoplasm"/>
    <property type="evidence" value="ECO:0007669"/>
    <property type="project" value="TreeGrafter"/>
</dbReference>
<dbReference type="PANTHER" id="PTHR11188:SF17">
    <property type="entry name" value="FI21816P1"/>
    <property type="match status" value="1"/>
</dbReference>
<dbReference type="Pfam" id="PF00339">
    <property type="entry name" value="Arrestin_N"/>
    <property type="match status" value="1"/>
</dbReference>
<dbReference type="PANTHER" id="PTHR11188">
    <property type="entry name" value="ARRESTIN DOMAIN CONTAINING PROTEIN"/>
    <property type="match status" value="1"/>
</dbReference>
<feature type="compositionally biased region" description="Basic and acidic residues" evidence="4">
    <location>
        <begin position="213"/>
        <end position="224"/>
    </location>
</feature>
<dbReference type="InterPro" id="IPR014752">
    <property type="entry name" value="Arrestin-like_C"/>
</dbReference>
<comment type="caution">
    <text evidence="6">The sequence shown here is derived from an EMBL/GenBank/DDBJ whole genome shotgun (WGS) entry which is preliminary data.</text>
</comment>
<reference evidence="6 7" key="1">
    <citation type="submission" date="2017-10" db="EMBL/GenBank/DDBJ databases">
        <title>Comparative genomics in systemic dimorphic fungi from Ajellomycetaceae.</title>
        <authorList>
            <person name="Munoz J.F."/>
            <person name="Mcewen J.G."/>
            <person name="Clay O.K."/>
            <person name="Cuomo C.A."/>
        </authorList>
    </citation>
    <scope>NUCLEOTIDE SEQUENCE [LARGE SCALE GENOMIC DNA]</scope>
    <source>
        <strain evidence="6 7">UAMH5409</strain>
    </source>
</reference>
<dbReference type="AlphaFoldDB" id="A0A2B7X203"/>
<keyword evidence="2" id="KW-0833">Ubl conjugation pathway</keyword>
<comment type="subunit">
    <text evidence="3">Interacts with hulA.</text>
</comment>
<feature type="region of interest" description="Disordered" evidence="4">
    <location>
        <begin position="212"/>
        <end position="272"/>
    </location>
</feature>
<dbReference type="SUPFAM" id="SSF81296">
    <property type="entry name" value="E set domains"/>
    <property type="match status" value="1"/>
</dbReference>
<evidence type="ECO:0000256" key="1">
    <source>
        <dbReference type="ARBA" id="ARBA00005298"/>
    </source>
</evidence>
<dbReference type="OrthoDB" id="4120135at2759"/>
<dbReference type="Proteomes" id="UP000223968">
    <property type="component" value="Unassembled WGS sequence"/>
</dbReference>
<dbReference type="EMBL" id="PDNB01000154">
    <property type="protein sequence ID" value="PGH02870.1"/>
    <property type="molecule type" value="Genomic_DNA"/>
</dbReference>
<protein>
    <recommendedName>
        <fullName evidence="5">Arrestin-like N-terminal domain-containing protein</fullName>
    </recommendedName>
</protein>
<comment type="similarity">
    <text evidence="1">Belongs to the arrestin family.</text>
</comment>
<proteinExistence type="inferred from homology"/>
<evidence type="ECO:0000256" key="3">
    <source>
        <dbReference type="ARBA" id="ARBA00038766"/>
    </source>
</evidence>
<evidence type="ECO:0000259" key="5">
    <source>
        <dbReference type="Pfam" id="PF00339"/>
    </source>
</evidence>
<dbReference type="GO" id="GO:0015031">
    <property type="term" value="P:protein transport"/>
    <property type="evidence" value="ECO:0007669"/>
    <property type="project" value="TreeGrafter"/>
</dbReference>
<gene>
    <name evidence="6" type="ORF">AJ79_07526</name>
</gene>
<evidence type="ECO:0000256" key="2">
    <source>
        <dbReference type="ARBA" id="ARBA00022786"/>
    </source>
</evidence>